<organism evidence="1 2">
    <name type="scientific">Leifsonia williamsii</name>
    <dbReference type="NCBI Taxonomy" id="3035919"/>
    <lineage>
        <taxon>Bacteria</taxon>
        <taxon>Bacillati</taxon>
        <taxon>Actinomycetota</taxon>
        <taxon>Actinomycetes</taxon>
        <taxon>Micrococcales</taxon>
        <taxon>Microbacteriaceae</taxon>
        <taxon>Leifsonia</taxon>
    </lineage>
</organism>
<gene>
    <name evidence="1" type="ORF">P5G50_03175</name>
</gene>
<dbReference type="Gene3D" id="3.40.50.1010">
    <property type="entry name" value="5'-nuclease"/>
    <property type="match status" value="1"/>
</dbReference>
<dbReference type="EMBL" id="JAROCF010000001">
    <property type="protein sequence ID" value="MDN4613447.1"/>
    <property type="molecule type" value="Genomic_DNA"/>
</dbReference>
<sequence>MRIGVYVDGFNLYYGARKHCGRGTPGWRWLDLRALVEPLIGWRGGEITRIVYCTARVDAVASQTGAIDQNVYLDALATSGSVDVIAEGRYVSWAKEEPLVNEPAGTYRPTVYRHGGEHWDEDLPLRRALASDGRADSIMATVQKREEKGSDVNVVSHLLLDVLTKAVDGVVIVSNDSDFELPLRMVRDRVPVGTVNPSTSPTAGALRGRPDDGVGGHWWRRLRAEDYRASQLPDRVGMLRKPDG</sequence>
<evidence type="ECO:0000313" key="2">
    <source>
        <dbReference type="Proteomes" id="UP001174208"/>
    </source>
</evidence>
<dbReference type="CDD" id="cd18722">
    <property type="entry name" value="PIN_NicB-like"/>
    <property type="match status" value="1"/>
</dbReference>
<evidence type="ECO:0000313" key="1">
    <source>
        <dbReference type="EMBL" id="MDN4613447.1"/>
    </source>
</evidence>
<reference evidence="1" key="1">
    <citation type="submission" date="2023-06" db="EMBL/GenBank/DDBJ databases">
        <title>MT1 and MT2 Draft Genomes of Novel Species.</title>
        <authorList>
            <person name="Venkateswaran K."/>
        </authorList>
    </citation>
    <scope>NUCLEOTIDE SEQUENCE</scope>
    <source>
        <strain evidence="1">F6_8S_P_1B</strain>
    </source>
</reference>
<dbReference type="RefSeq" id="WP_301211660.1">
    <property type="nucleotide sequence ID" value="NZ_JAROCF010000001.1"/>
</dbReference>
<accession>A0ABT8K8T5</accession>
<name>A0ABT8K8T5_9MICO</name>
<proteinExistence type="predicted"/>
<keyword evidence="2" id="KW-1185">Reference proteome</keyword>
<dbReference type="Proteomes" id="UP001174208">
    <property type="component" value="Unassembled WGS sequence"/>
</dbReference>
<comment type="caution">
    <text evidence="1">The sequence shown here is derived from an EMBL/GenBank/DDBJ whole genome shotgun (WGS) entry which is preliminary data.</text>
</comment>
<protein>
    <submittedName>
        <fullName evidence="1">NYN domain-containing protein</fullName>
    </submittedName>
</protein>